<proteinExistence type="inferred from homology"/>
<reference evidence="3 4" key="1">
    <citation type="submission" date="2017-07" db="EMBL/GenBank/DDBJ databases">
        <title>Leptospira spp. isolated from tropical soils.</title>
        <authorList>
            <person name="Thibeaux R."/>
            <person name="Iraola G."/>
            <person name="Ferres I."/>
            <person name="Bierque E."/>
            <person name="Girault D."/>
            <person name="Soupe-Gilbert M.-E."/>
            <person name="Picardeau M."/>
            <person name="Goarant C."/>
        </authorList>
    </citation>
    <scope>NUCLEOTIDE SEQUENCE [LARGE SCALE GENOMIC DNA]</scope>
    <source>
        <strain evidence="3 4">ES4-C-A1</strain>
    </source>
</reference>
<dbReference type="SUPFAM" id="SSF143120">
    <property type="entry name" value="YefM-like"/>
    <property type="match status" value="1"/>
</dbReference>
<gene>
    <name evidence="3" type="ORF">CH365_09800</name>
</gene>
<comment type="similarity">
    <text evidence="1 2">Belongs to the phD/YefM antitoxin family.</text>
</comment>
<keyword evidence="4" id="KW-1185">Reference proteome</keyword>
<accession>A0A2M9ZY85</accession>
<dbReference type="AlphaFoldDB" id="A0A2M9ZY85"/>
<evidence type="ECO:0000313" key="3">
    <source>
        <dbReference type="EMBL" id="PJZ77042.1"/>
    </source>
</evidence>
<organism evidence="3 4">
    <name type="scientific">Leptospira neocaledonica</name>
    <dbReference type="NCBI Taxonomy" id="2023192"/>
    <lineage>
        <taxon>Bacteria</taxon>
        <taxon>Pseudomonadati</taxon>
        <taxon>Spirochaetota</taxon>
        <taxon>Spirochaetia</taxon>
        <taxon>Leptospirales</taxon>
        <taxon>Leptospiraceae</taxon>
        <taxon>Leptospira</taxon>
    </lineage>
</organism>
<protein>
    <recommendedName>
        <fullName evidence="2">Antitoxin</fullName>
    </recommendedName>
</protein>
<dbReference type="NCBIfam" id="TIGR01552">
    <property type="entry name" value="phd_fam"/>
    <property type="match status" value="1"/>
</dbReference>
<evidence type="ECO:0000256" key="2">
    <source>
        <dbReference type="RuleBase" id="RU362080"/>
    </source>
</evidence>
<dbReference type="RefSeq" id="WP_100768401.1">
    <property type="nucleotide sequence ID" value="NZ_NPEA01000005.1"/>
</dbReference>
<dbReference type="Pfam" id="PF02604">
    <property type="entry name" value="PhdYeFM_antitox"/>
    <property type="match status" value="1"/>
</dbReference>
<dbReference type="PANTHER" id="PTHR35377">
    <property type="entry name" value="ANTITOXIN VAPB49-RELATED-RELATED"/>
    <property type="match status" value="1"/>
</dbReference>
<comment type="caution">
    <text evidence="3">The sequence shown here is derived from an EMBL/GenBank/DDBJ whole genome shotgun (WGS) entry which is preliminary data.</text>
</comment>
<evidence type="ECO:0000256" key="1">
    <source>
        <dbReference type="ARBA" id="ARBA00009981"/>
    </source>
</evidence>
<dbReference type="Proteomes" id="UP000231843">
    <property type="component" value="Unassembled WGS sequence"/>
</dbReference>
<dbReference type="InterPro" id="IPR006442">
    <property type="entry name" value="Antitoxin_Phd/YefM"/>
</dbReference>
<sequence length="98" mass="11057">MTEKQLNHLKTNSSLNIDYFMKKINLSEAKAHLGRYLKAASSGERVVISERNRPMVELVPISMPKAKKLKPGLLAGKFTVPDDFNSPLVEFESDFYGE</sequence>
<name>A0A2M9ZY85_9LEPT</name>
<evidence type="ECO:0000313" key="4">
    <source>
        <dbReference type="Proteomes" id="UP000231843"/>
    </source>
</evidence>
<dbReference type="InterPro" id="IPR036165">
    <property type="entry name" value="YefM-like_sf"/>
</dbReference>
<comment type="function">
    <text evidence="2">Antitoxin component of a type II toxin-antitoxin (TA) system.</text>
</comment>
<dbReference type="EMBL" id="NPEA01000005">
    <property type="protein sequence ID" value="PJZ77042.1"/>
    <property type="molecule type" value="Genomic_DNA"/>
</dbReference>
<dbReference type="InterPro" id="IPR051416">
    <property type="entry name" value="phD-YefM_TA_antitoxins"/>
</dbReference>
<dbReference type="OrthoDB" id="9800503at2"/>
<dbReference type="Gene3D" id="3.40.1620.10">
    <property type="entry name" value="YefM-like domain"/>
    <property type="match status" value="1"/>
</dbReference>